<dbReference type="Proteomes" id="UP000230750">
    <property type="component" value="Unassembled WGS sequence"/>
</dbReference>
<evidence type="ECO:0000313" key="3">
    <source>
        <dbReference type="Proteomes" id="UP000230750"/>
    </source>
</evidence>
<evidence type="ECO:0000313" key="2">
    <source>
        <dbReference type="EMBL" id="PIK35820.1"/>
    </source>
</evidence>
<evidence type="ECO:0000256" key="1">
    <source>
        <dbReference type="SAM" id="MobiDB-lite"/>
    </source>
</evidence>
<reference evidence="2 3" key="1">
    <citation type="journal article" date="2017" name="PLoS Biol.">
        <title>The sea cucumber genome provides insights into morphological evolution and visceral regeneration.</title>
        <authorList>
            <person name="Zhang X."/>
            <person name="Sun L."/>
            <person name="Yuan J."/>
            <person name="Sun Y."/>
            <person name="Gao Y."/>
            <person name="Zhang L."/>
            <person name="Li S."/>
            <person name="Dai H."/>
            <person name="Hamel J.F."/>
            <person name="Liu C."/>
            <person name="Yu Y."/>
            <person name="Liu S."/>
            <person name="Lin W."/>
            <person name="Guo K."/>
            <person name="Jin S."/>
            <person name="Xu P."/>
            <person name="Storey K.B."/>
            <person name="Huan P."/>
            <person name="Zhang T."/>
            <person name="Zhou Y."/>
            <person name="Zhang J."/>
            <person name="Lin C."/>
            <person name="Li X."/>
            <person name="Xing L."/>
            <person name="Huo D."/>
            <person name="Sun M."/>
            <person name="Wang L."/>
            <person name="Mercier A."/>
            <person name="Li F."/>
            <person name="Yang H."/>
            <person name="Xiang J."/>
        </authorList>
    </citation>
    <scope>NUCLEOTIDE SEQUENCE [LARGE SCALE GENOMIC DNA]</scope>
    <source>
        <strain evidence="2">Shaxun</strain>
        <tissue evidence="2">Muscle</tissue>
    </source>
</reference>
<name>A0A2G8JJA2_STIJA</name>
<comment type="caution">
    <text evidence="2">The sequence shown here is derived from an EMBL/GenBank/DDBJ whole genome shotgun (WGS) entry which is preliminary data.</text>
</comment>
<proteinExistence type="predicted"/>
<feature type="non-terminal residue" evidence="2">
    <location>
        <position position="1"/>
    </location>
</feature>
<organism evidence="2 3">
    <name type="scientific">Stichopus japonicus</name>
    <name type="common">Sea cucumber</name>
    <dbReference type="NCBI Taxonomy" id="307972"/>
    <lineage>
        <taxon>Eukaryota</taxon>
        <taxon>Metazoa</taxon>
        <taxon>Echinodermata</taxon>
        <taxon>Eleutherozoa</taxon>
        <taxon>Echinozoa</taxon>
        <taxon>Holothuroidea</taxon>
        <taxon>Aspidochirotacea</taxon>
        <taxon>Aspidochirotida</taxon>
        <taxon>Stichopodidae</taxon>
        <taxon>Apostichopus</taxon>
    </lineage>
</organism>
<dbReference type="AlphaFoldDB" id="A0A2G8JJA2"/>
<sequence>PKEKLNICRKNSGKNWKFKLPALMEAELSKSSGVVVMTDNTVGIAARVQNRVSSPPTEVFAGKLSDDRHDKEDHTKNREGKQETETAERPEKPPWTPSGDNNISEVIRWQRGRGRGVLVHREPHRNERFKAEATNGPSGNVTFRHRAAVDFPTSEEVRKWKRKETKR</sequence>
<feature type="region of interest" description="Disordered" evidence="1">
    <location>
        <begin position="48"/>
        <end position="147"/>
    </location>
</feature>
<dbReference type="EMBL" id="MRZV01001805">
    <property type="protein sequence ID" value="PIK35820.1"/>
    <property type="molecule type" value="Genomic_DNA"/>
</dbReference>
<accession>A0A2G8JJA2</accession>
<gene>
    <name evidence="2" type="ORF">BSL78_27347</name>
</gene>
<feature type="compositionally biased region" description="Basic and acidic residues" evidence="1">
    <location>
        <begin position="64"/>
        <end position="92"/>
    </location>
</feature>
<feature type="compositionally biased region" description="Basic and acidic residues" evidence="1">
    <location>
        <begin position="119"/>
        <end position="131"/>
    </location>
</feature>
<keyword evidence="3" id="KW-1185">Reference proteome</keyword>
<protein>
    <submittedName>
        <fullName evidence="2">Uncharacterized protein</fullName>
    </submittedName>
</protein>